<organism evidence="1 2">
    <name type="scientific">Pluteus cervinus</name>
    <dbReference type="NCBI Taxonomy" id="181527"/>
    <lineage>
        <taxon>Eukaryota</taxon>
        <taxon>Fungi</taxon>
        <taxon>Dikarya</taxon>
        <taxon>Basidiomycota</taxon>
        <taxon>Agaricomycotina</taxon>
        <taxon>Agaricomycetes</taxon>
        <taxon>Agaricomycetidae</taxon>
        <taxon>Agaricales</taxon>
        <taxon>Pluteineae</taxon>
        <taxon>Pluteaceae</taxon>
        <taxon>Pluteus</taxon>
    </lineage>
</organism>
<accession>A0ACD2ZYJ6</accession>
<dbReference type="EMBL" id="ML209419">
    <property type="protein sequence ID" value="TFK58361.1"/>
    <property type="molecule type" value="Genomic_DNA"/>
</dbReference>
<keyword evidence="2" id="KW-1185">Reference proteome</keyword>
<name>A0ACD2ZYJ6_9AGAR</name>
<sequence>MSTVLATNRVERKRSLRATSWAERDKSCRVLETADTYPTLVRLGSKSHQGRAWLARNLVHGREKISFFDIFAGFQFGLGDQTPENKGAGGKDVPRVNMGDLQPDFGEIGCIGVVPQGEGKQVNFMSMAGSCRESHDTRANCIFVARGNGQDILRDARRACVDVQGKEIIASSVHAGLWRWAVHWTVVVIGPKGAPKRWISANENLARRTPFFRTSRFTTLRSLAPTTWCRQSGFLSPNLVGIARVLDLPSEGYFSTRAQLSNPDLANEMGWTPKRIRRRCLRYRGSIRRHLRDFVLGGAWEEALWNTGPSYRTSLTLFKDRIAHDPRTHGAAFAPIVPGRP</sequence>
<evidence type="ECO:0000313" key="1">
    <source>
        <dbReference type="EMBL" id="TFK58361.1"/>
    </source>
</evidence>
<reference evidence="1 2" key="1">
    <citation type="journal article" date="2019" name="Nat. Ecol. Evol.">
        <title>Megaphylogeny resolves global patterns of mushroom evolution.</title>
        <authorList>
            <person name="Varga T."/>
            <person name="Krizsan K."/>
            <person name="Foldi C."/>
            <person name="Dima B."/>
            <person name="Sanchez-Garcia M."/>
            <person name="Sanchez-Ramirez S."/>
            <person name="Szollosi G.J."/>
            <person name="Szarkandi J.G."/>
            <person name="Papp V."/>
            <person name="Albert L."/>
            <person name="Andreopoulos W."/>
            <person name="Angelini C."/>
            <person name="Antonin V."/>
            <person name="Barry K.W."/>
            <person name="Bougher N.L."/>
            <person name="Buchanan P."/>
            <person name="Buyck B."/>
            <person name="Bense V."/>
            <person name="Catcheside P."/>
            <person name="Chovatia M."/>
            <person name="Cooper J."/>
            <person name="Damon W."/>
            <person name="Desjardin D."/>
            <person name="Finy P."/>
            <person name="Geml J."/>
            <person name="Haridas S."/>
            <person name="Hughes K."/>
            <person name="Justo A."/>
            <person name="Karasinski D."/>
            <person name="Kautmanova I."/>
            <person name="Kiss B."/>
            <person name="Kocsube S."/>
            <person name="Kotiranta H."/>
            <person name="LaButti K.M."/>
            <person name="Lechner B.E."/>
            <person name="Liimatainen K."/>
            <person name="Lipzen A."/>
            <person name="Lukacs Z."/>
            <person name="Mihaltcheva S."/>
            <person name="Morgado L.N."/>
            <person name="Niskanen T."/>
            <person name="Noordeloos M.E."/>
            <person name="Ohm R.A."/>
            <person name="Ortiz-Santana B."/>
            <person name="Ovrebo C."/>
            <person name="Racz N."/>
            <person name="Riley R."/>
            <person name="Savchenko A."/>
            <person name="Shiryaev A."/>
            <person name="Soop K."/>
            <person name="Spirin V."/>
            <person name="Szebenyi C."/>
            <person name="Tomsovsky M."/>
            <person name="Tulloss R.E."/>
            <person name="Uehling J."/>
            <person name="Grigoriev I.V."/>
            <person name="Vagvolgyi C."/>
            <person name="Papp T."/>
            <person name="Martin F.M."/>
            <person name="Miettinen O."/>
            <person name="Hibbett D.S."/>
            <person name="Nagy L.G."/>
        </authorList>
    </citation>
    <scope>NUCLEOTIDE SEQUENCE [LARGE SCALE GENOMIC DNA]</scope>
    <source>
        <strain evidence="1 2">NL-1719</strain>
    </source>
</reference>
<proteinExistence type="predicted"/>
<dbReference type="Proteomes" id="UP000308600">
    <property type="component" value="Unassembled WGS sequence"/>
</dbReference>
<gene>
    <name evidence="1" type="ORF">BDN72DRAFT_866000</name>
</gene>
<protein>
    <submittedName>
        <fullName evidence="1">Uncharacterized protein</fullName>
    </submittedName>
</protein>
<evidence type="ECO:0000313" key="2">
    <source>
        <dbReference type="Proteomes" id="UP000308600"/>
    </source>
</evidence>